<organism evidence="14 15">
    <name type="scientific">Akkermansia muciniphila</name>
    <dbReference type="NCBI Taxonomy" id="239935"/>
    <lineage>
        <taxon>Bacteria</taxon>
        <taxon>Pseudomonadati</taxon>
        <taxon>Verrucomicrobiota</taxon>
        <taxon>Verrucomicrobiia</taxon>
        <taxon>Verrucomicrobiales</taxon>
        <taxon>Akkermansiaceae</taxon>
        <taxon>Akkermansia</taxon>
    </lineage>
</organism>
<dbReference type="Proteomes" id="UP000236000">
    <property type="component" value="Unassembled WGS sequence"/>
</dbReference>
<reference evidence="14 15" key="1">
    <citation type="journal article" date="2017" name="BMC Genomics">
        <title>Genome sequencing of 39 Akkermansia muciniphila isolates reveals its population structure, genomic and functional diverisity, and global distribution in mammalian gut microbiotas.</title>
        <authorList>
            <person name="Guo X."/>
            <person name="Li S."/>
            <person name="Zhang J."/>
            <person name="Wu F."/>
            <person name="Li X."/>
            <person name="Wu D."/>
            <person name="Zhang M."/>
            <person name="Ou Z."/>
            <person name="Jie Z."/>
            <person name="Yan Q."/>
            <person name="Li P."/>
            <person name="Yi J."/>
            <person name="Peng Y."/>
        </authorList>
    </citation>
    <scope>NUCLEOTIDE SEQUENCE [LARGE SCALE GENOMIC DNA]</scope>
    <source>
        <strain evidence="14 15">GP24</strain>
    </source>
</reference>
<evidence type="ECO:0000256" key="6">
    <source>
        <dbReference type="ARBA" id="ARBA00022741"/>
    </source>
</evidence>
<comment type="catalytic activity">
    <reaction evidence="11">
        <text>2-formamido-N(1)-(5-O-phospho-beta-D-ribosyl)acetamidine + ATP = 5-amino-1-(5-phospho-beta-D-ribosyl)imidazole + ADP + phosphate + H(+)</text>
        <dbReference type="Rhea" id="RHEA:23032"/>
        <dbReference type="ChEBI" id="CHEBI:15378"/>
        <dbReference type="ChEBI" id="CHEBI:30616"/>
        <dbReference type="ChEBI" id="CHEBI:43474"/>
        <dbReference type="ChEBI" id="CHEBI:137981"/>
        <dbReference type="ChEBI" id="CHEBI:147287"/>
        <dbReference type="ChEBI" id="CHEBI:456216"/>
        <dbReference type="EC" id="6.3.3.1"/>
    </reaction>
</comment>
<dbReference type="AlphaFoldDB" id="A0A2N8HGD5"/>
<dbReference type="InterPro" id="IPR036921">
    <property type="entry name" value="PurM-like_N_sf"/>
</dbReference>
<dbReference type="Gene3D" id="3.30.1330.10">
    <property type="entry name" value="PurM-like, N-terminal domain"/>
    <property type="match status" value="1"/>
</dbReference>
<comment type="pathway">
    <text evidence="1">Purine metabolism; IMP biosynthesis via de novo pathway; 5-amino-1-(5-phospho-D-ribosyl)imidazole from N(2)-formyl-N(1)-(5-phospho-D-ribosyl)glycinamide: step 2/2.</text>
</comment>
<evidence type="ECO:0000256" key="7">
    <source>
        <dbReference type="ARBA" id="ARBA00022840"/>
    </source>
</evidence>
<comment type="caution">
    <text evidence="14">The sequence shown here is derived from an EMBL/GenBank/DDBJ whole genome shotgun (WGS) entry which is preliminary data.</text>
</comment>
<name>A0A2N8HGD5_9BACT</name>
<dbReference type="InterPro" id="IPR036676">
    <property type="entry name" value="PurM-like_C_sf"/>
</dbReference>
<proteinExistence type="inferred from homology"/>
<dbReference type="Gene3D" id="3.90.650.10">
    <property type="entry name" value="PurM-like C-terminal domain"/>
    <property type="match status" value="1"/>
</dbReference>
<feature type="domain" description="PurM-like N-terminal" evidence="12">
    <location>
        <begin position="55"/>
        <end position="162"/>
    </location>
</feature>
<dbReference type="SUPFAM" id="SSF55326">
    <property type="entry name" value="PurM N-terminal domain-like"/>
    <property type="match status" value="1"/>
</dbReference>
<evidence type="ECO:0000256" key="2">
    <source>
        <dbReference type="ARBA" id="ARBA00010280"/>
    </source>
</evidence>
<evidence type="ECO:0000256" key="8">
    <source>
        <dbReference type="ARBA" id="ARBA00031908"/>
    </source>
</evidence>
<dbReference type="InterPro" id="IPR016188">
    <property type="entry name" value="PurM-like_N"/>
</dbReference>
<evidence type="ECO:0000256" key="4">
    <source>
        <dbReference type="ARBA" id="ARBA00020367"/>
    </source>
</evidence>
<dbReference type="InterPro" id="IPR004733">
    <property type="entry name" value="PurM_cligase"/>
</dbReference>
<dbReference type="PANTHER" id="PTHR10520:SF12">
    <property type="entry name" value="TRIFUNCTIONAL PURINE BIOSYNTHETIC PROTEIN ADENOSINE-3"/>
    <property type="match status" value="1"/>
</dbReference>
<dbReference type="Pfam" id="PF00586">
    <property type="entry name" value="AIRS"/>
    <property type="match status" value="1"/>
</dbReference>
<keyword evidence="7" id="KW-0067">ATP-binding</keyword>
<gene>
    <name evidence="14" type="primary">purM</name>
    <name evidence="14" type="ORF">CXU22_01880</name>
</gene>
<evidence type="ECO:0000256" key="1">
    <source>
        <dbReference type="ARBA" id="ARBA00004686"/>
    </source>
</evidence>
<evidence type="ECO:0000313" key="15">
    <source>
        <dbReference type="Proteomes" id="UP000236000"/>
    </source>
</evidence>
<dbReference type="GO" id="GO:0046084">
    <property type="term" value="P:adenine biosynthetic process"/>
    <property type="evidence" value="ECO:0007669"/>
    <property type="project" value="TreeGrafter"/>
</dbReference>
<dbReference type="GO" id="GO:0005829">
    <property type="term" value="C:cytosol"/>
    <property type="evidence" value="ECO:0007669"/>
    <property type="project" value="TreeGrafter"/>
</dbReference>
<dbReference type="UniPathway" id="UPA00074">
    <property type="reaction ID" value="UER00129"/>
</dbReference>
<evidence type="ECO:0000256" key="5">
    <source>
        <dbReference type="ARBA" id="ARBA00022598"/>
    </source>
</evidence>
<accession>A0A2N8HGD5</accession>
<dbReference type="EC" id="6.3.3.1" evidence="3"/>
<comment type="similarity">
    <text evidence="2">Belongs to the AIR synthase family.</text>
</comment>
<dbReference type="OrthoDB" id="9802507at2"/>
<dbReference type="GO" id="GO:0004637">
    <property type="term" value="F:phosphoribosylamine-glycine ligase activity"/>
    <property type="evidence" value="ECO:0007669"/>
    <property type="project" value="TreeGrafter"/>
</dbReference>
<evidence type="ECO:0000313" key="14">
    <source>
        <dbReference type="EMBL" id="PNC19784.1"/>
    </source>
</evidence>
<dbReference type="GO" id="GO:0006189">
    <property type="term" value="P:'de novo' IMP biosynthetic process"/>
    <property type="evidence" value="ECO:0007669"/>
    <property type="project" value="UniProtKB-UniPathway"/>
</dbReference>
<protein>
    <recommendedName>
        <fullName evidence="4">Phosphoribosylformylglycinamidine cyclo-ligase</fullName>
        <ecNumber evidence="3">6.3.3.1</ecNumber>
    </recommendedName>
    <alternativeName>
        <fullName evidence="9">AIR synthase</fullName>
    </alternativeName>
    <alternativeName>
        <fullName evidence="10">AIRS</fullName>
    </alternativeName>
    <alternativeName>
        <fullName evidence="8">Phosphoribosyl-aminoimidazole synthetase</fullName>
    </alternativeName>
</protein>
<feature type="domain" description="PurM-like C-terminal" evidence="13">
    <location>
        <begin position="176"/>
        <end position="330"/>
    </location>
</feature>
<evidence type="ECO:0000256" key="11">
    <source>
        <dbReference type="ARBA" id="ARBA00049057"/>
    </source>
</evidence>
<dbReference type="RefSeq" id="WP_102711982.1">
    <property type="nucleotide sequence ID" value="NZ_PJKA01000003.1"/>
</dbReference>
<dbReference type="Pfam" id="PF02769">
    <property type="entry name" value="AIRS_C"/>
    <property type="match status" value="1"/>
</dbReference>
<dbReference type="PANTHER" id="PTHR10520">
    <property type="entry name" value="TRIFUNCTIONAL PURINE BIOSYNTHETIC PROTEIN ADENOSINE-3-RELATED"/>
    <property type="match status" value="1"/>
</dbReference>
<dbReference type="InterPro" id="IPR010918">
    <property type="entry name" value="PurM-like_C_dom"/>
</dbReference>
<dbReference type="NCBIfam" id="TIGR00878">
    <property type="entry name" value="purM"/>
    <property type="match status" value="1"/>
</dbReference>
<dbReference type="CDD" id="cd02196">
    <property type="entry name" value="PurM"/>
    <property type="match status" value="1"/>
</dbReference>
<evidence type="ECO:0000259" key="12">
    <source>
        <dbReference type="Pfam" id="PF00586"/>
    </source>
</evidence>
<keyword evidence="6" id="KW-0547">Nucleotide-binding</keyword>
<evidence type="ECO:0000256" key="9">
    <source>
        <dbReference type="ARBA" id="ARBA00032931"/>
    </source>
</evidence>
<dbReference type="SUPFAM" id="SSF56042">
    <property type="entry name" value="PurM C-terminal domain-like"/>
    <property type="match status" value="1"/>
</dbReference>
<evidence type="ECO:0000256" key="10">
    <source>
        <dbReference type="ARBA" id="ARBA00033093"/>
    </source>
</evidence>
<keyword evidence="5 14" id="KW-0436">Ligase</keyword>
<evidence type="ECO:0000259" key="13">
    <source>
        <dbReference type="Pfam" id="PF02769"/>
    </source>
</evidence>
<sequence>MSGKLTYKQSGVDTKEAAAFVSDISSHVKRTQKQRSLHQAFGLFAAAYDLSSYKEPVIVTGCDGVGTKTEILFELDMVETAGKDLVAMNVNDILTTGGDPLLFLDYLGISNLEQERTRITRLVAGMCDYLESCNCILAGGETAEMPGVVPESIVELSGFCIGCCEKSKLIDPKTVQPGDVFIGYKSDSFHANGWSLIRRILEENPDVVDEEELRSLLQPTRLYHDVVADMRSSNVIPKAYAHITGGGLPENLERFLGDYGADLTIPFWDNPAAQKILRHADPQDRFNTFNMGIGWVAIVKPEDVEAALKAGPGGTVIGTLREGRGIHVKVQGE</sequence>
<evidence type="ECO:0000256" key="3">
    <source>
        <dbReference type="ARBA" id="ARBA00013047"/>
    </source>
</evidence>
<dbReference type="EMBL" id="PJKA01000003">
    <property type="protein sequence ID" value="PNC19784.1"/>
    <property type="molecule type" value="Genomic_DNA"/>
</dbReference>
<dbReference type="GO" id="GO:0005524">
    <property type="term" value="F:ATP binding"/>
    <property type="evidence" value="ECO:0007669"/>
    <property type="project" value="UniProtKB-KW"/>
</dbReference>
<dbReference type="GO" id="GO:0004641">
    <property type="term" value="F:phosphoribosylformylglycinamidine cyclo-ligase activity"/>
    <property type="evidence" value="ECO:0007669"/>
    <property type="project" value="UniProtKB-EC"/>
</dbReference>